<evidence type="ECO:0000313" key="5">
    <source>
        <dbReference type="EMBL" id="MBP2058792.1"/>
    </source>
</evidence>
<evidence type="ECO:0000313" key="6">
    <source>
        <dbReference type="Proteomes" id="UP001519292"/>
    </source>
</evidence>
<evidence type="ECO:0000256" key="2">
    <source>
        <dbReference type="SAM" id="MobiDB-lite"/>
    </source>
</evidence>
<feature type="compositionally biased region" description="Basic and acidic residues" evidence="2">
    <location>
        <begin position="400"/>
        <end position="409"/>
    </location>
</feature>
<gene>
    <name evidence="5" type="ORF">J2Z60_001983</name>
</gene>
<reference evidence="5 6" key="1">
    <citation type="submission" date="2021-03" db="EMBL/GenBank/DDBJ databases">
        <title>Genomic Encyclopedia of Type Strains, Phase IV (KMG-IV): sequencing the most valuable type-strain genomes for metagenomic binning, comparative biology and taxonomic classification.</title>
        <authorList>
            <person name="Goeker M."/>
        </authorList>
    </citation>
    <scope>NUCLEOTIDE SEQUENCE [LARGE SCALE GENOMIC DNA]</scope>
    <source>
        <strain evidence="5 6">DSM 101872</strain>
    </source>
</reference>
<dbReference type="EMBL" id="JAGGLU010000014">
    <property type="protein sequence ID" value="MBP2058792.1"/>
    <property type="molecule type" value="Genomic_DNA"/>
</dbReference>
<dbReference type="RefSeq" id="WP_209687507.1">
    <property type="nucleotide sequence ID" value="NZ_JAGGLU010000014.1"/>
</dbReference>
<evidence type="ECO:0000259" key="4">
    <source>
        <dbReference type="Pfam" id="PF25888"/>
    </source>
</evidence>
<dbReference type="Pfam" id="PF25888">
    <property type="entry name" value="WHD_DnaB"/>
    <property type="match status" value="1"/>
</dbReference>
<dbReference type="InterPro" id="IPR058660">
    <property type="entry name" value="WHD_DnaB"/>
</dbReference>
<evidence type="ECO:0000259" key="3">
    <source>
        <dbReference type="Pfam" id="PF07261"/>
    </source>
</evidence>
<organism evidence="5 6">
    <name type="scientific">Lactobacillus colini</name>
    <dbReference type="NCBI Taxonomy" id="1819254"/>
    <lineage>
        <taxon>Bacteria</taxon>
        <taxon>Bacillati</taxon>
        <taxon>Bacillota</taxon>
        <taxon>Bacilli</taxon>
        <taxon>Lactobacillales</taxon>
        <taxon>Lactobacillaceae</taxon>
        <taxon>Lactobacillus</taxon>
    </lineage>
</organism>
<dbReference type="InterPro" id="IPR006343">
    <property type="entry name" value="DnaB/C_C"/>
</dbReference>
<protein>
    <submittedName>
        <fullName evidence="5">Replication initiation and membrane attachment protein</fullName>
    </submittedName>
</protein>
<feature type="compositionally biased region" description="Basic and acidic residues" evidence="2">
    <location>
        <begin position="429"/>
        <end position="443"/>
    </location>
</feature>
<accession>A0ABS4MGG4</accession>
<feature type="region of interest" description="Disordered" evidence="2">
    <location>
        <begin position="399"/>
        <end position="443"/>
    </location>
</feature>
<name>A0ABS4MGG4_9LACO</name>
<dbReference type="Pfam" id="PF07261">
    <property type="entry name" value="DnaB_2"/>
    <property type="match status" value="1"/>
</dbReference>
<evidence type="ECO:0000256" key="1">
    <source>
        <dbReference type="ARBA" id="ARBA00093462"/>
    </source>
</evidence>
<dbReference type="Proteomes" id="UP001519292">
    <property type="component" value="Unassembled WGS sequence"/>
</dbReference>
<feature type="domain" description="DnaB/C C-terminal" evidence="3">
    <location>
        <begin position="322"/>
        <end position="393"/>
    </location>
</feature>
<keyword evidence="6" id="KW-1185">Reference proteome</keyword>
<sequence length="459" mass="52502">MFASTDPREPFYVANKVELDDEKERVLTRLYQPLVGILGVGLYITLMSEFDSVPLAGDYKTLYQLQDQTDSSLKDIFDAIHKLEATGLVKTYVGNNPILGEVIIFEILPIPAAQEFFKTFLLSSLLLEKVGSYAYQRLVDDFTPRKFRGLENAQEVTSGFFDVFHLNKEKAIEPEQEVKAASQKVGDSPKKGINIGHNVAEIDWQFLIDSFELYHIDKKEITLHKNEISQIINFYDLSELEFVNVTLPTLSSASNKLDIRAIQLAANENYGSRTNSKIISNQIKQANEDKVKNNVAEPNLSEKEKELEKNMATLKPVDFLQDLKKAKRQFATSAERVAAFKIENNYGISMELANAVIYGCLQSNLSLYLRSAERIINDWASHEITTAAEAIVYMRKRKQAKQERQERSYTPKRYYQPKPPRPVQGVDWDNYHPESEKEGPVLSKEEMNEIFRKYGKNND</sequence>
<feature type="domain" description="Replicative helicase loading/DNA remodeling protein DnaB N-terminal winged helix" evidence="4">
    <location>
        <begin position="7"/>
        <end position="244"/>
    </location>
</feature>
<comment type="similarity">
    <text evidence="1">Belongs to the DnaB/DnaD family.</text>
</comment>
<proteinExistence type="inferred from homology"/>
<comment type="caution">
    <text evidence="5">The sequence shown here is derived from an EMBL/GenBank/DDBJ whole genome shotgun (WGS) entry which is preliminary data.</text>
</comment>